<evidence type="ECO:0000256" key="1">
    <source>
        <dbReference type="SAM" id="SignalP"/>
    </source>
</evidence>
<dbReference type="AlphaFoldDB" id="A0A6A3PD46"/>
<keyword evidence="1" id="KW-0732">Signal</keyword>
<gene>
    <name evidence="2" type="ORF">PF006_g32878</name>
</gene>
<dbReference type="Proteomes" id="UP000440732">
    <property type="component" value="Unassembled WGS sequence"/>
</dbReference>
<accession>A0A6A3PD46</accession>
<evidence type="ECO:0000313" key="2">
    <source>
        <dbReference type="EMBL" id="KAE9055736.1"/>
    </source>
</evidence>
<sequence length="126" mass="13311">MLFGVVSGKEARLLVTLLIASFLTASDAHSTARRSPPLAHSRARGRQNVPVLSSYALNCRHISSRTSLVLLSVALATVNSGKISKTLIRIGYKSCYGSTSITTAVRNARASTATNAGEKHFIVSPG</sequence>
<protein>
    <recommendedName>
        <fullName evidence="4">RxLR effector protein</fullName>
    </recommendedName>
</protein>
<feature type="signal peptide" evidence="1">
    <location>
        <begin position="1"/>
        <end position="28"/>
    </location>
</feature>
<organism evidence="2 3">
    <name type="scientific">Phytophthora fragariae</name>
    <dbReference type="NCBI Taxonomy" id="53985"/>
    <lineage>
        <taxon>Eukaryota</taxon>
        <taxon>Sar</taxon>
        <taxon>Stramenopiles</taxon>
        <taxon>Oomycota</taxon>
        <taxon>Peronosporomycetes</taxon>
        <taxon>Peronosporales</taxon>
        <taxon>Peronosporaceae</taxon>
        <taxon>Phytophthora</taxon>
    </lineage>
</organism>
<proteinExistence type="predicted"/>
<evidence type="ECO:0008006" key="4">
    <source>
        <dbReference type="Google" id="ProtNLM"/>
    </source>
</evidence>
<dbReference type="EMBL" id="QXGA01010132">
    <property type="protein sequence ID" value="KAE9055736.1"/>
    <property type="molecule type" value="Genomic_DNA"/>
</dbReference>
<feature type="chain" id="PRO_5025426345" description="RxLR effector protein" evidence="1">
    <location>
        <begin position="29"/>
        <end position="126"/>
    </location>
</feature>
<reference evidence="2 3" key="1">
    <citation type="submission" date="2018-08" db="EMBL/GenBank/DDBJ databases">
        <title>Genomic investigation of the strawberry pathogen Phytophthora fragariae indicates pathogenicity is determined by transcriptional variation in three key races.</title>
        <authorList>
            <person name="Adams T.M."/>
            <person name="Armitage A.D."/>
            <person name="Sobczyk M.K."/>
            <person name="Bates H.J."/>
            <person name="Dunwell J.M."/>
            <person name="Nellist C.F."/>
            <person name="Harrison R.J."/>
        </authorList>
    </citation>
    <scope>NUCLEOTIDE SEQUENCE [LARGE SCALE GENOMIC DNA]</scope>
    <source>
        <strain evidence="2 3">NOV-5</strain>
    </source>
</reference>
<name>A0A6A3PD46_9STRA</name>
<evidence type="ECO:0000313" key="3">
    <source>
        <dbReference type="Proteomes" id="UP000440732"/>
    </source>
</evidence>
<comment type="caution">
    <text evidence="2">The sequence shown here is derived from an EMBL/GenBank/DDBJ whole genome shotgun (WGS) entry which is preliminary data.</text>
</comment>